<keyword evidence="1" id="KW-1133">Transmembrane helix</keyword>
<dbReference type="PROSITE" id="PS51257">
    <property type="entry name" value="PROKAR_LIPOPROTEIN"/>
    <property type="match status" value="1"/>
</dbReference>
<feature type="transmembrane region" description="Helical" evidence="1">
    <location>
        <begin position="12"/>
        <end position="29"/>
    </location>
</feature>
<keyword evidence="3" id="KW-1185">Reference proteome</keyword>
<keyword evidence="1" id="KW-0812">Transmembrane</keyword>
<keyword evidence="1" id="KW-0472">Membrane</keyword>
<organism evidence="2 3">
    <name type="scientific">Ruminococcus hominis</name>
    <dbReference type="NCBI Taxonomy" id="2763065"/>
    <lineage>
        <taxon>Bacteria</taxon>
        <taxon>Bacillati</taxon>
        <taxon>Bacillota</taxon>
        <taxon>Clostridia</taxon>
        <taxon>Eubacteriales</taxon>
        <taxon>Oscillospiraceae</taxon>
        <taxon>Ruminococcus</taxon>
    </lineage>
</organism>
<proteinExistence type="predicted"/>
<feature type="transmembrane region" description="Helical" evidence="1">
    <location>
        <begin position="41"/>
        <end position="58"/>
    </location>
</feature>
<accession>A0ABR7GD63</accession>
<dbReference type="Proteomes" id="UP000631576">
    <property type="component" value="Unassembled WGS sequence"/>
</dbReference>
<dbReference type="NCBIfam" id="TIGR02893">
    <property type="entry name" value="spore_yabQ"/>
    <property type="match status" value="1"/>
</dbReference>
<reference evidence="2 3" key="1">
    <citation type="submission" date="2020-08" db="EMBL/GenBank/DDBJ databases">
        <title>Genome public.</title>
        <authorList>
            <person name="Liu C."/>
            <person name="Sun Q."/>
        </authorList>
    </citation>
    <scope>NUCLEOTIDE SEQUENCE [LARGE SCALE GENOMIC DNA]</scope>
    <source>
        <strain evidence="2 3">NSJ-13</strain>
    </source>
</reference>
<comment type="caution">
    <text evidence="2">The sequence shown here is derived from an EMBL/GenBank/DDBJ whole genome shotgun (WGS) entry which is preliminary data.</text>
</comment>
<protein>
    <submittedName>
        <fullName evidence="2">Spore cortex biosynthesis protein YabQ</fullName>
    </submittedName>
</protein>
<evidence type="ECO:0000256" key="1">
    <source>
        <dbReference type="SAM" id="Phobius"/>
    </source>
</evidence>
<dbReference type="RefSeq" id="WP_186865483.1">
    <property type="nucleotide sequence ID" value="NZ_JACOPE010000001.1"/>
</dbReference>
<evidence type="ECO:0000313" key="2">
    <source>
        <dbReference type="EMBL" id="MBC5684711.1"/>
    </source>
</evidence>
<dbReference type="EMBL" id="JACOPE010000001">
    <property type="protein sequence ID" value="MBC5684711.1"/>
    <property type="molecule type" value="Genomic_DNA"/>
</dbReference>
<sequence>MMLGIRTEAVIFFYAWLSGCILFIVYQVLIQMRKLIRHSIVMINLEDFLFWMGTGGYLFRQMYRTTHGTIRWFFLLGVILGSVSAWFVKRKVF</sequence>
<name>A0ABR7GD63_9FIRM</name>
<evidence type="ECO:0000313" key="3">
    <source>
        <dbReference type="Proteomes" id="UP000631576"/>
    </source>
</evidence>
<gene>
    <name evidence="2" type="ORF">H8S40_14415</name>
</gene>
<dbReference type="Pfam" id="PF09578">
    <property type="entry name" value="Spore_YabQ"/>
    <property type="match status" value="1"/>
</dbReference>
<dbReference type="InterPro" id="IPR019074">
    <property type="entry name" value="YabQ"/>
</dbReference>
<feature type="transmembrane region" description="Helical" evidence="1">
    <location>
        <begin position="70"/>
        <end position="88"/>
    </location>
</feature>